<proteinExistence type="predicted"/>
<dbReference type="AlphaFoldDB" id="A0AB34KPB0"/>
<dbReference type="GO" id="GO:0005634">
    <property type="term" value="C:nucleus"/>
    <property type="evidence" value="ECO:0007669"/>
    <property type="project" value="TreeGrafter"/>
</dbReference>
<feature type="region of interest" description="Disordered" evidence="1">
    <location>
        <begin position="114"/>
        <end position="222"/>
    </location>
</feature>
<feature type="compositionally biased region" description="Polar residues" evidence="1">
    <location>
        <begin position="13"/>
        <end position="38"/>
    </location>
</feature>
<feature type="compositionally biased region" description="Basic and acidic residues" evidence="1">
    <location>
        <begin position="131"/>
        <end position="141"/>
    </location>
</feature>
<feature type="domain" description="SAC3/GANP/THP3 conserved" evidence="2">
    <location>
        <begin position="229"/>
        <end position="302"/>
    </location>
</feature>
<gene>
    <name evidence="3" type="ORF">WHR41_06528</name>
</gene>
<dbReference type="RefSeq" id="XP_069228221.1">
    <property type="nucleotide sequence ID" value="XM_069375133.1"/>
</dbReference>
<evidence type="ECO:0000259" key="2">
    <source>
        <dbReference type="Pfam" id="PF03399"/>
    </source>
</evidence>
<dbReference type="Gene3D" id="1.25.40.990">
    <property type="match status" value="2"/>
</dbReference>
<dbReference type="Pfam" id="PF03399">
    <property type="entry name" value="SAC3_GANP"/>
    <property type="match status" value="2"/>
</dbReference>
<feature type="domain" description="SAC3/GANP/THP3 conserved" evidence="2">
    <location>
        <begin position="311"/>
        <end position="386"/>
    </location>
</feature>
<dbReference type="PANTHER" id="PTHR12436">
    <property type="entry name" value="80 KDA MCM3-ASSOCIATED PROTEIN"/>
    <property type="match status" value="1"/>
</dbReference>
<feature type="compositionally biased region" description="Basic and acidic residues" evidence="1">
    <location>
        <begin position="151"/>
        <end position="166"/>
    </location>
</feature>
<dbReference type="Proteomes" id="UP000803884">
    <property type="component" value="Unassembled WGS sequence"/>
</dbReference>
<dbReference type="PANTHER" id="PTHR12436:SF4">
    <property type="entry name" value="LEUKOCYTE RECEPTOR CLUSTER MEMBER 8"/>
    <property type="match status" value="1"/>
</dbReference>
<dbReference type="InterPro" id="IPR045107">
    <property type="entry name" value="SAC3/GANP/THP3"/>
</dbReference>
<organism evidence="3 4">
    <name type="scientific">Cladosporium halotolerans</name>
    <dbReference type="NCBI Taxonomy" id="1052096"/>
    <lineage>
        <taxon>Eukaryota</taxon>
        <taxon>Fungi</taxon>
        <taxon>Dikarya</taxon>
        <taxon>Ascomycota</taxon>
        <taxon>Pezizomycotina</taxon>
        <taxon>Dothideomycetes</taxon>
        <taxon>Dothideomycetidae</taxon>
        <taxon>Cladosporiales</taxon>
        <taxon>Cladosporiaceae</taxon>
        <taxon>Cladosporium</taxon>
    </lineage>
</organism>
<feature type="region of interest" description="Disordered" evidence="1">
    <location>
        <begin position="1"/>
        <end position="38"/>
    </location>
</feature>
<dbReference type="EMBL" id="JAAQHG020000021">
    <property type="protein sequence ID" value="KAL1585115.1"/>
    <property type="molecule type" value="Genomic_DNA"/>
</dbReference>
<comment type="caution">
    <text evidence="3">The sequence shown here is derived from an EMBL/GenBank/DDBJ whole genome shotgun (WGS) entry which is preliminary data.</text>
</comment>
<evidence type="ECO:0000256" key="1">
    <source>
        <dbReference type="SAM" id="MobiDB-lite"/>
    </source>
</evidence>
<name>A0AB34KPB0_9PEZI</name>
<reference evidence="3 4" key="1">
    <citation type="journal article" date="2020" name="Microbiol. Resour. Announc.">
        <title>Draft Genome Sequence of a Cladosporium Species Isolated from the Mesophotic Ascidian Didemnum maculosum.</title>
        <authorList>
            <person name="Gioti A."/>
            <person name="Siaperas R."/>
            <person name="Nikolaivits E."/>
            <person name="Le Goff G."/>
            <person name="Ouazzani J."/>
            <person name="Kotoulas G."/>
            <person name="Topakas E."/>
        </authorList>
    </citation>
    <scope>NUCLEOTIDE SEQUENCE [LARGE SCALE GENOMIC DNA]</scope>
    <source>
        <strain evidence="3 4">TM138-S3</strain>
    </source>
</reference>
<sequence>MAYSMQPAFTPVQARQTLQKPNPSQNQAQPSAQKTSWGQNVRDWVQRAFAEENAIHGIPETEWREYLLTFLPKLQAAGQLDTIDWSTYPTPQELIVAERQQAAYAQSVPNTNMNGYSPFSLSIDGSKKRKSGDLEVPDREPVTPPWKKNKRGLEDRITSKSKTQEKKQKKAKAFQDDLAHHQSNDALERRRQRFGHVSPVSSPMRSRDDTPSTENPTGPVVGTCQRLEKNYFRLTSAPKPEEVRPVPVLEEMFTLLRKKWKTEHKYSYACDQFKSLRQDLTVQHVKTDFTVRVYEAHARIALEIGDLEKRMESVAHALQVRAALASGNFVKFFRLFQATPYLGAYLLDMIVPRERLAALSTICRSYKPDISLDFVVNSLAFHGEDDDSDAAYRNCIQFICDHGGEHLIERKDDGRVRLLTGKAGNTFETAKKAAFRTVDIKGQK</sequence>
<keyword evidence="4" id="KW-1185">Reference proteome</keyword>
<dbReference type="GeneID" id="96007971"/>
<evidence type="ECO:0000313" key="3">
    <source>
        <dbReference type="EMBL" id="KAL1585115.1"/>
    </source>
</evidence>
<evidence type="ECO:0000313" key="4">
    <source>
        <dbReference type="Proteomes" id="UP000803884"/>
    </source>
</evidence>
<dbReference type="InterPro" id="IPR005062">
    <property type="entry name" value="SAC3/GANP/THP3_conserved"/>
</dbReference>
<accession>A0AB34KPB0</accession>
<feature type="compositionally biased region" description="Basic and acidic residues" evidence="1">
    <location>
        <begin position="173"/>
        <end position="189"/>
    </location>
</feature>
<protein>
    <recommendedName>
        <fullName evidence="2">SAC3/GANP/THP3 conserved domain-containing protein</fullName>
    </recommendedName>
</protein>